<keyword evidence="1" id="KW-0812">Transmembrane</keyword>
<evidence type="ECO:0000313" key="2">
    <source>
        <dbReference type="EMBL" id="KDQ52512.1"/>
    </source>
</evidence>
<keyword evidence="1" id="KW-0472">Membrane</keyword>
<feature type="transmembrane region" description="Helical" evidence="1">
    <location>
        <begin position="95"/>
        <end position="117"/>
    </location>
</feature>
<dbReference type="AlphaFoldDB" id="A0A067PMH6"/>
<dbReference type="EMBL" id="KL197739">
    <property type="protein sequence ID" value="KDQ52512.1"/>
    <property type="molecule type" value="Genomic_DNA"/>
</dbReference>
<evidence type="ECO:0000313" key="3">
    <source>
        <dbReference type="Proteomes" id="UP000027265"/>
    </source>
</evidence>
<organism evidence="2 3">
    <name type="scientific">Jaapia argillacea MUCL 33604</name>
    <dbReference type="NCBI Taxonomy" id="933084"/>
    <lineage>
        <taxon>Eukaryota</taxon>
        <taxon>Fungi</taxon>
        <taxon>Dikarya</taxon>
        <taxon>Basidiomycota</taxon>
        <taxon>Agaricomycotina</taxon>
        <taxon>Agaricomycetes</taxon>
        <taxon>Agaricomycetidae</taxon>
        <taxon>Jaapiales</taxon>
        <taxon>Jaapiaceae</taxon>
        <taxon>Jaapia</taxon>
    </lineage>
</organism>
<feature type="transmembrane region" description="Helical" evidence="1">
    <location>
        <begin position="129"/>
        <end position="148"/>
    </location>
</feature>
<dbReference type="Proteomes" id="UP000027265">
    <property type="component" value="Unassembled WGS sequence"/>
</dbReference>
<dbReference type="HOGENOM" id="CLU_127428_0_0_1"/>
<reference evidence="3" key="1">
    <citation type="journal article" date="2014" name="Proc. Natl. Acad. Sci. U.S.A.">
        <title>Extensive sampling of basidiomycete genomes demonstrates inadequacy of the white-rot/brown-rot paradigm for wood decay fungi.</title>
        <authorList>
            <person name="Riley R."/>
            <person name="Salamov A.A."/>
            <person name="Brown D.W."/>
            <person name="Nagy L.G."/>
            <person name="Floudas D."/>
            <person name="Held B.W."/>
            <person name="Levasseur A."/>
            <person name="Lombard V."/>
            <person name="Morin E."/>
            <person name="Otillar R."/>
            <person name="Lindquist E.A."/>
            <person name="Sun H."/>
            <person name="LaButti K.M."/>
            <person name="Schmutz J."/>
            <person name="Jabbour D."/>
            <person name="Luo H."/>
            <person name="Baker S.E."/>
            <person name="Pisabarro A.G."/>
            <person name="Walton J.D."/>
            <person name="Blanchette R.A."/>
            <person name="Henrissat B."/>
            <person name="Martin F."/>
            <person name="Cullen D."/>
            <person name="Hibbett D.S."/>
            <person name="Grigoriev I.V."/>
        </authorList>
    </citation>
    <scope>NUCLEOTIDE SEQUENCE [LARGE SCALE GENOMIC DNA]</scope>
    <source>
        <strain evidence="3">MUCL 33604</strain>
    </source>
</reference>
<name>A0A067PMH6_9AGAM</name>
<sequence>MKGSGVFGALPLPHRTCRGWFIFQSLAVRILSFSVQLLLMLRVYALYGGNRRILKTLAWLFALNLLPMLPIYPIVVPRLAFTPACAPKTTPLSIFFLKFFNFWAVAVEAVLAILTIVKCRQLAGSRVPLLSILVWDATWVFVLILGSFEHLGGL</sequence>
<proteinExistence type="predicted"/>
<dbReference type="InParanoid" id="A0A067PMH6"/>
<evidence type="ECO:0000256" key="1">
    <source>
        <dbReference type="SAM" id="Phobius"/>
    </source>
</evidence>
<gene>
    <name evidence="2" type="ORF">JAAARDRAFT_478151</name>
</gene>
<dbReference type="OrthoDB" id="2637653at2759"/>
<accession>A0A067PMH6</accession>
<feature type="transmembrane region" description="Helical" evidence="1">
    <location>
        <begin position="57"/>
        <end position="75"/>
    </location>
</feature>
<keyword evidence="3" id="KW-1185">Reference proteome</keyword>
<feature type="transmembrane region" description="Helical" evidence="1">
    <location>
        <begin position="20"/>
        <end position="45"/>
    </location>
</feature>
<keyword evidence="1" id="KW-1133">Transmembrane helix</keyword>
<protein>
    <submittedName>
        <fullName evidence="2">Uncharacterized protein</fullName>
    </submittedName>
</protein>